<keyword evidence="2" id="KW-1185">Reference proteome</keyword>
<name>A0ACC0UFB0_9AGAM</name>
<sequence>MANHNDPAVIAQDFWTVAKLSLAVAGLYIWEFFTTLDYEWSVIQQRRPYRWTIWLYSLTRVATLMAMVVTLIILDVTTPINCQLTITFGLIFSYIAIAAASMLIVLRVIAIWNRNKIVSAIAISTWTANVATLIRSAVLLRGESSPVTTIGTCNIPNTTANKLSLIMSLCTDIVLLLIMLVGLLRWRNEVRGEAPLARFLWTQGLIWFLIATVSYFLPVAFISLNINAAFNVMFQNPSLITLSIAATRMYRTLTDFGSRDMLVSMPKISGFTSPRTNQIRFSPMSSDRPEVVVHIDCERYVASQTGHCNSYVITDDQQHDKPHGRNVEDDVESSIEKWGPQWKPRHVEC</sequence>
<gene>
    <name evidence="1" type="ORF">F5148DRAFT_1180068</name>
</gene>
<comment type="caution">
    <text evidence="1">The sequence shown here is derived from an EMBL/GenBank/DDBJ whole genome shotgun (WGS) entry which is preliminary data.</text>
</comment>
<accession>A0ACC0UFB0</accession>
<evidence type="ECO:0000313" key="2">
    <source>
        <dbReference type="Proteomes" id="UP001207468"/>
    </source>
</evidence>
<protein>
    <submittedName>
        <fullName evidence="1">Uncharacterized protein</fullName>
    </submittedName>
</protein>
<dbReference type="Proteomes" id="UP001207468">
    <property type="component" value="Unassembled WGS sequence"/>
</dbReference>
<proteinExistence type="predicted"/>
<dbReference type="EMBL" id="JAGFNK010000043">
    <property type="protein sequence ID" value="KAI9510408.1"/>
    <property type="molecule type" value="Genomic_DNA"/>
</dbReference>
<reference evidence="1" key="1">
    <citation type="submission" date="2021-03" db="EMBL/GenBank/DDBJ databases">
        <title>Evolutionary priming and transition to the ectomycorrhizal habit in an iconic lineage of mushroom-forming fungi: is preadaptation a requirement?</title>
        <authorList>
            <consortium name="DOE Joint Genome Institute"/>
            <person name="Looney B.P."/>
            <person name="Miyauchi S."/>
            <person name="Morin E."/>
            <person name="Drula E."/>
            <person name="Courty P.E."/>
            <person name="Chicoki N."/>
            <person name="Fauchery L."/>
            <person name="Kohler A."/>
            <person name="Kuo A."/>
            <person name="LaButti K."/>
            <person name="Pangilinan J."/>
            <person name="Lipzen A."/>
            <person name="Riley R."/>
            <person name="Andreopoulos W."/>
            <person name="He G."/>
            <person name="Johnson J."/>
            <person name="Barry K.W."/>
            <person name="Grigoriev I.V."/>
            <person name="Nagy L."/>
            <person name="Hibbett D."/>
            <person name="Henrissat B."/>
            <person name="Matheny P.B."/>
            <person name="Labbe J."/>
            <person name="Martin A.F."/>
        </authorList>
    </citation>
    <scope>NUCLEOTIDE SEQUENCE</scope>
    <source>
        <strain evidence="1">BPL698</strain>
    </source>
</reference>
<evidence type="ECO:0000313" key="1">
    <source>
        <dbReference type="EMBL" id="KAI9510408.1"/>
    </source>
</evidence>
<organism evidence="1 2">
    <name type="scientific">Russula earlei</name>
    <dbReference type="NCBI Taxonomy" id="71964"/>
    <lineage>
        <taxon>Eukaryota</taxon>
        <taxon>Fungi</taxon>
        <taxon>Dikarya</taxon>
        <taxon>Basidiomycota</taxon>
        <taxon>Agaricomycotina</taxon>
        <taxon>Agaricomycetes</taxon>
        <taxon>Russulales</taxon>
        <taxon>Russulaceae</taxon>
        <taxon>Russula</taxon>
    </lineage>
</organism>